<keyword evidence="2" id="KW-1185">Reference proteome</keyword>
<proteinExistence type="predicted"/>
<dbReference type="PANTHER" id="PTHR46902">
    <property type="entry name" value="DOMON DOMAIN-CONTAINING PROTEIN FRRS1L"/>
    <property type="match status" value="1"/>
</dbReference>
<name>A0A914EPP5_9BILA</name>
<organism evidence="2 3">
    <name type="scientific">Acrobeloides nanus</name>
    <dbReference type="NCBI Taxonomy" id="290746"/>
    <lineage>
        <taxon>Eukaryota</taxon>
        <taxon>Metazoa</taxon>
        <taxon>Ecdysozoa</taxon>
        <taxon>Nematoda</taxon>
        <taxon>Chromadorea</taxon>
        <taxon>Rhabditida</taxon>
        <taxon>Tylenchina</taxon>
        <taxon>Cephalobomorpha</taxon>
        <taxon>Cephaloboidea</taxon>
        <taxon>Cephalobidae</taxon>
        <taxon>Acrobeloides</taxon>
    </lineage>
</organism>
<dbReference type="InterPro" id="IPR042789">
    <property type="entry name" value="FRRS1L"/>
</dbReference>
<dbReference type="PANTHER" id="PTHR46902:SF1">
    <property type="entry name" value="DOMON DOMAIN-CONTAINING PROTEIN FRRS1L"/>
    <property type="match status" value="1"/>
</dbReference>
<dbReference type="GO" id="GO:1900449">
    <property type="term" value="P:regulation of glutamate receptor signaling pathway"/>
    <property type="evidence" value="ECO:0007669"/>
    <property type="project" value="InterPro"/>
</dbReference>
<sequence length="207" mass="23255">MLSILFILASLGLLVHSLDKFSLQECGVERGCWAFPPNCTDETCDGLAKDVLLVDAGRYLAVGFSNDSMMGNDTVFECVFDQNGIGAAYISHNEATYNFQLLNASQEMIARSSADLEDGWMKCEIDLNLLSKEKVDEQERNLIPELQDDEWTLLFVRGLAIPETGEKIMHSLTPGELFPWSTGEKVRFCENCPDKFKTVIKMQQQQI</sequence>
<dbReference type="Proteomes" id="UP000887540">
    <property type="component" value="Unplaced"/>
</dbReference>
<feature type="chain" id="PRO_5037504039" evidence="1">
    <location>
        <begin position="18"/>
        <end position="207"/>
    </location>
</feature>
<dbReference type="GO" id="GO:0099072">
    <property type="term" value="P:regulation of postsynaptic membrane neurotransmitter receptor levels"/>
    <property type="evidence" value="ECO:0007669"/>
    <property type="project" value="TreeGrafter"/>
</dbReference>
<accession>A0A914EPP5</accession>
<evidence type="ECO:0000313" key="3">
    <source>
        <dbReference type="WBParaSite" id="ACRNAN_scaffold9567.g13382.t1"/>
    </source>
</evidence>
<evidence type="ECO:0000313" key="2">
    <source>
        <dbReference type="Proteomes" id="UP000887540"/>
    </source>
</evidence>
<protein>
    <submittedName>
        <fullName evidence="3">DOMON domain-containing protein</fullName>
    </submittedName>
</protein>
<dbReference type="WBParaSite" id="ACRNAN_scaffold9567.g13382.t1">
    <property type="protein sequence ID" value="ACRNAN_scaffold9567.g13382.t1"/>
    <property type="gene ID" value="ACRNAN_scaffold9567.g13382"/>
</dbReference>
<evidence type="ECO:0000256" key="1">
    <source>
        <dbReference type="SAM" id="SignalP"/>
    </source>
</evidence>
<dbReference type="AlphaFoldDB" id="A0A914EPP5"/>
<reference evidence="3" key="1">
    <citation type="submission" date="2022-11" db="UniProtKB">
        <authorList>
            <consortium name="WormBaseParasite"/>
        </authorList>
    </citation>
    <scope>IDENTIFICATION</scope>
</reference>
<keyword evidence="1" id="KW-0732">Signal</keyword>
<feature type="signal peptide" evidence="1">
    <location>
        <begin position="1"/>
        <end position="17"/>
    </location>
</feature>